<dbReference type="InterPro" id="IPR001214">
    <property type="entry name" value="SET_dom"/>
</dbReference>
<dbReference type="PANTHER" id="PTHR47643">
    <property type="entry name" value="TPR DOMAIN PROTEIN (AFU_ORTHOLOGUE AFUA_5G12710)"/>
    <property type="match status" value="1"/>
</dbReference>
<comment type="caution">
    <text evidence="2">The sequence shown here is derived from an EMBL/GenBank/DDBJ whole genome shotgun (WGS) entry which is preliminary data.</text>
</comment>
<dbReference type="InterPro" id="IPR046341">
    <property type="entry name" value="SET_dom_sf"/>
</dbReference>
<organism evidence="2 3">
    <name type="scientific">Seminavis robusta</name>
    <dbReference type="NCBI Taxonomy" id="568900"/>
    <lineage>
        <taxon>Eukaryota</taxon>
        <taxon>Sar</taxon>
        <taxon>Stramenopiles</taxon>
        <taxon>Ochrophyta</taxon>
        <taxon>Bacillariophyta</taxon>
        <taxon>Bacillariophyceae</taxon>
        <taxon>Bacillariophycidae</taxon>
        <taxon>Naviculales</taxon>
        <taxon>Naviculaceae</taxon>
        <taxon>Seminavis</taxon>
    </lineage>
</organism>
<evidence type="ECO:0000313" key="3">
    <source>
        <dbReference type="Proteomes" id="UP001153069"/>
    </source>
</evidence>
<dbReference type="AlphaFoldDB" id="A0A9N8H0C4"/>
<dbReference type="InterPro" id="IPR011990">
    <property type="entry name" value="TPR-like_helical_dom_sf"/>
</dbReference>
<dbReference type="EMBL" id="CAICTM010000018">
    <property type="protein sequence ID" value="CAB9497348.1"/>
    <property type="molecule type" value="Genomic_DNA"/>
</dbReference>
<dbReference type="InterPro" id="IPR053209">
    <property type="entry name" value="Gramillin-biosynth_MTr"/>
</dbReference>
<keyword evidence="3" id="KW-1185">Reference proteome</keyword>
<proteinExistence type="predicted"/>
<dbReference type="OrthoDB" id="194692at2759"/>
<feature type="domain" description="SET" evidence="1">
    <location>
        <begin position="374"/>
        <end position="577"/>
    </location>
</feature>
<name>A0A9N8H0C4_9STRA</name>
<gene>
    <name evidence="2" type="ORF">SEMRO_18_G013000.1</name>
</gene>
<dbReference type="SUPFAM" id="SSF48452">
    <property type="entry name" value="TPR-like"/>
    <property type="match status" value="1"/>
</dbReference>
<accession>A0A9N8H0C4</accession>
<reference evidence="2" key="1">
    <citation type="submission" date="2020-06" db="EMBL/GenBank/DDBJ databases">
        <authorList>
            <consortium name="Plant Systems Biology data submission"/>
        </authorList>
    </citation>
    <scope>NUCLEOTIDE SEQUENCE</scope>
    <source>
        <strain evidence="2">D6</strain>
    </source>
</reference>
<dbReference type="Proteomes" id="UP001153069">
    <property type="component" value="Unassembled WGS sequence"/>
</dbReference>
<sequence length="799" mass="90122">MSFREFLQELSAVDDRFRPTSAGIDTAKLAQDATDRGKPQVFQAWLPPPVINRTGFIQMHEEQMKLIQNRKRSKGNTVVVSSNSTIRPHAQHGPFPPLSSLRVTTLREVATKVNHIHDDCILFVKTIFDSHRIVGTNLLVEDSCGDCLLFSLYNFVAPEEDPQDVFPKGTYLAILAPYMKNSGDDPNRNLLLRCDNPECIRIFTSHRSWLAGMRGKKLIDTRGLDPSQLRKQGNEAFGEERYPVAARCYTRALDCPSIEDADKVACLSNLAEVNLRQELWEAAGENARAVLALDHTHTKAKYRLATALVRLNRFEEAVQVISGEMEKIFQRLRKDIAELLKEQAGQYKLKKIHKEAASKPNHRLAKFHANFVSPKIETGVEIVKERQGFTYRGCIATERIDANTLISSSRALVFCQEQANALDYCVDPYTKRFLKGSSMALENKLILLMYQRPALRESIYNLSSGLEHASNPSCKIDIKRIGGIVTSNTFGISAVDGVEETWEKFKQTSQCLEPLSGLQEEEAWEQQFINGSGFWTQESLFNHSCIPNCTWNQIGDQMFVSTTQDIEAGQELTLSYVSLDLSFSDREEKFRHWIQPDHGFQCECDWCHSIRSSPKLAKTERTVHAAYRKAAQLVSSGHHVTRMHAAAELAMPSAERQVAFDTFSSLPLALQHNACADLWVMEGACQAHKGNHPGALVAYEKVAAIKFAVRGGFSIERAKDLWRIVGASMANQNPGRALELLISIYHDVFLPSSVSNMYEAFRVLTLHYSMPWWQDSFDVQKQTVMERLIERAVRSATTS</sequence>
<dbReference type="PANTHER" id="PTHR47643:SF2">
    <property type="entry name" value="TPR DOMAIN PROTEIN (AFU_ORTHOLOGUE AFUA_5G12710)"/>
    <property type="match status" value="1"/>
</dbReference>
<evidence type="ECO:0000313" key="2">
    <source>
        <dbReference type="EMBL" id="CAB9497348.1"/>
    </source>
</evidence>
<dbReference type="Pfam" id="PF00856">
    <property type="entry name" value="SET"/>
    <property type="match status" value="1"/>
</dbReference>
<dbReference type="Gene3D" id="2.170.270.10">
    <property type="entry name" value="SET domain"/>
    <property type="match status" value="1"/>
</dbReference>
<dbReference type="CDD" id="cd20071">
    <property type="entry name" value="SET_SMYD"/>
    <property type="match status" value="1"/>
</dbReference>
<protein>
    <submittedName>
        <fullName evidence="2">TPR domain protein</fullName>
    </submittedName>
</protein>
<dbReference type="Gene3D" id="1.25.40.10">
    <property type="entry name" value="Tetratricopeptide repeat domain"/>
    <property type="match status" value="1"/>
</dbReference>
<evidence type="ECO:0000259" key="1">
    <source>
        <dbReference type="PROSITE" id="PS50280"/>
    </source>
</evidence>
<dbReference type="SUPFAM" id="SSF82199">
    <property type="entry name" value="SET domain"/>
    <property type="match status" value="1"/>
</dbReference>
<dbReference type="PROSITE" id="PS50280">
    <property type="entry name" value="SET"/>
    <property type="match status" value="1"/>
</dbReference>